<evidence type="ECO:0000256" key="1">
    <source>
        <dbReference type="SAM" id="MobiDB-lite"/>
    </source>
</evidence>
<protein>
    <submittedName>
        <fullName evidence="2">Uncharacterized protein</fullName>
    </submittedName>
</protein>
<name>A0A139GWE2_9PEZI</name>
<evidence type="ECO:0000313" key="2">
    <source>
        <dbReference type="EMBL" id="KXS94535.1"/>
    </source>
</evidence>
<sequence length="393" mass="44493">MCAFSSFSFFDKNINIFLLSTSNNSVKSSSNLSDNEQPHARDRNAIKQILSDFDTQAIGQQVRYNESSSPRSDVASRAKQVRQEILEALEPVQVAAGDADILHHWNRQHQHIAASRRNQNPKQGYFYSRLCSQPPAVKVSNARYPEARAISGETHGDGDDRGDSTLALEWDASQEWCASDADLEEVLERQDAITKLLTKAQKSGKRSTFSPEAFDEGLQFTLRAYGKDDKLPYPDLWVPDPRSRYKDEAAIGDLEESRVIRVFFAKSLEDASSPTRGRSRYWKRFMGEEKTDKEKDARPSFVAAGKYYACTHKLSPPTMAHPALRQLESPKQDGEKDEPLQHMNWQPPRYLPLSKRQPTKHSTFTPGLPAILERVKISLFPLKKARASPKVQL</sequence>
<feature type="compositionally biased region" description="Basic and acidic residues" evidence="1">
    <location>
        <begin position="330"/>
        <end position="340"/>
    </location>
</feature>
<dbReference type="OrthoDB" id="3649319at2759"/>
<reference evidence="2 3" key="1">
    <citation type="submission" date="2015-07" db="EMBL/GenBank/DDBJ databases">
        <title>Comparative genomics of the Sigatoka disease complex on banana suggests a link between parallel evolutionary changes in Pseudocercospora fijiensis and Pseudocercospora eumusae and increased virulence on the banana host.</title>
        <authorList>
            <person name="Chang T.-C."/>
            <person name="Salvucci A."/>
            <person name="Crous P.W."/>
            <person name="Stergiopoulos I."/>
        </authorList>
    </citation>
    <scope>NUCLEOTIDE SEQUENCE [LARGE SCALE GENOMIC DNA]</scope>
    <source>
        <strain evidence="2 3">CBS 114824</strain>
    </source>
</reference>
<proteinExistence type="predicted"/>
<gene>
    <name evidence="2" type="ORF">AC578_7497</name>
</gene>
<keyword evidence="3" id="KW-1185">Reference proteome</keyword>
<accession>A0A139GWE2</accession>
<organism evidence="2 3">
    <name type="scientific">Pseudocercospora eumusae</name>
    <dbReference type="NCBI Taxonomy" id="321146"/>
    <lineage>
        <taxon>Eukaryota</taxon>
        <taxon>Fungi</taxon>
        <taxon>Dikarya</taxon>
        <taxon>Ascomycota</taxon>
        <taxon>Pezizomycotina</taxon>
        <taxon>Dothideomycetes</taxon>
        <taxon>Dothideomycetidae</taxon>
        <taxon>Mycosphaerellales</taxon>
        <taxon>Mycosphaerellaceae</taxon>
        <taxon>Pseudocercospora</taxon>
    </lineage>
</organism>
<dbReference type="AlphaFoldDB" id="A0A139GWE2"/>
<comment type="caution">
    <text evidence="2">The sequence shown here is derived from an EMBL/GenBank/DDBJ whole genome shotgun (WGS) entry which is preliminary data.</text>
</comment>
<dbReference type="Proteomes" id="UP000070133">
    <property type="component" value="Unassembled WGS sequence"/>
</dbReference>
<dbReference type="EMBL" id="LFZN01000280">
    <property type="protein sequence ID" value="KXS94535.1"/>
    <property type="molecule type" value="Genomic_DNA"/>
</dbReference>
<evidence type="ECO:0000313" key="3">
    <source>
        <dbReference type="Proteomes" id="UP000070133"/>
    </source>
</evidence>
<feature type="region of interest" description="Disordered" evidence="1">
    <location>
        <begin position="330"/>
        <end position="365"/>
    </location>
</feature>